<dbReference type="RefSeq" id="WP_062393701.1">
    <property type="nucleotide sequence ID" value="NZ_CP011853.1"/>
</dbReference>
<dbReference type="PATRIC" id="fig|1136941.3.peg.3154"/>
<keyword evidence="1" id="KW-0812">Transmembrane</keyword>
<organism evidence="2 3">
    <name type="scientific">Gordonia phthalatica</name>
    <dbReference type="NCBI Taxonomy" id="1136941"/>
    <lineage>
        <taxon>Bacteria</taxon>
        <taxon>Bacillati</taxon>
        <taxon>Actinomycetota</taxon>
        <taxon>Actinomycetes</taxon>
        <taxon>Mycobacteriales</taxon>
        <taxon>Gordoniaceae</taxon>
        <taxon>Gordonia</taxon>
    </lineage>
</organism>
<reference evidence="2 3" key="2">
    <citation type="journal article" date="2017" name="Int. J. Syst. Evol. Microbiol.">
        <title>Gordonia phthalatica sp. nov., a di-n-butyl phthalate-degrading bacterium isolated from activated sludge.</title>
        <authorList>
            <person name="Jin D."/>
            <person name="Kong X."/>
            <person name="Jia M."/>
            <person name="Yu X."/>
            <person name="Wang X."/>
            <person name="Zhuang X."/>
            <person name="Deng Y."/>
            <person name="Bai Z."/>
        </authorList>
    </citation>
    <scope>NUCLEOTIDE SEQUENCE [LARGE SCALE GENOMIC DNA]</scope>
    <source>
        <strain evidence="2 3">QH-11</strain>
    </source>
</reference>
<keyword evidence="1" id="KW-1133">Transmembrane helix</keyword>
<proteinExistence type="predicted"/>
<dbReference type="KEGG" id="goq:ACH46_15450"/>
<evidence type="ECO:0008006" key="4">
    <source>
        <dbReference type="Google" id="ProtNLM"/>
    </source>
</evidence>
<feature type="transmembrane region" description="Helical" evidence="1">
    <location>
        <begin position="21"/>
        <end position="41"/>
    </location>
</feature>
<evidence type="ECO:0000313" key="3">
    <source>
        <dbReference type="Proteomes" id="UP000063789"/>
    </source>
</evidence>
<dbReference type="AlphaFoldDB" id="A0A0N9NB41"/>
<protein>
    <recommendedName>
        <fullName evidence="4">DUF4878 domain-containing protein</fullName>
    </recommendedName>
</protein>
<dbReference type="STRING" id="1136941.ACH46_15450"/>
<accession>A0A0N9NB41</accession>
<evidence type="ECO:0000256" key="1">
    <source>
        <dbReference type="SAM" id="Phobius"/>
    </source>
</evidence>
<reference evidence="3" key="1">
    <citation type="submission" date="2015-06" db="EMBL/GenBank/DDBJ databases">
        <title>Complete genome sequence and metabolic analysis of phthalate degradation pathway in Gordonia sp. QH-11.</title>
        <authorList>
            <person name="Jin D."/>
            <person name="Kong X."/>
            <person name="Bai Z."/>
        </authorList>
    </citation>
    <scope>NUCLEOTIDE SEQUENCE [LARGE SCALE GENOMIC DNA]</scope>
    <source>
        <strain evidence="3">QH-11</strain>
    </source>
</reference>
<keyword evidence="1" id="KW-0472">Membrane</keyword>
<sequence length="151" mass="15811">MSDNETDVKPAGSGFRWRHRFTVLGVAVVVIAVVAVVFFVIKDADEPSSGDRGDRAAVEAVYNQFAKAVQSSDIASAGICADRSEPKGKLTQTTGMIGGIGTAGSTIRVNIASITVKGDAANVDGSLNTMGTNVPLPLELRKVDNAWCVWS</sequence>
<name>A0A0N9NB41_9ACTN</name>
<keyword evidence="3" id="KW-1185">Reference proteome</keyword>
<dbReference type="OrthoDB" id="9843686at2"/>
<evidence type="ECO:0000313" key="2">
    <source>
        <dbReference type="EMBL" id="ALG85618.1"/>
    </source>
</evidence>
<dbReference type="Proteomes" id="UP000063789">
    <property type="component" value="Chromosome"/>
</dbReference>
<gene>
    <name evidence="2" type="ORF">ACH46_15450</name>
</gene>
<dbReference type="EMBL" id="CP011853">
    <property type="protein sequence ID" value="ALG85618.1"/>
    <property type="molecule type" value="Genomic_DNA"/>
</dbReference>